<evidence type="ECO:0000256" key="5">
    <source>
        <dbReference type="ARBA" id="ARBA00022679"/>
    </source>
</evidence>
<evidence type="ECO:0000256" key="2">
    <source>
        <dbReference type="ARBA" id="ARBA00012543"/>
    </source>
</evidence>
<evidence type="ECO:0000256" key="11">
    <source>
        <dbReference type="SAM" id="Phobius"/>
    </source>
</evidence>
<evidence type="ECO:0000256" key="8">
    <source>
        <dbReference type="ARBA" id="ARBA00023136"/>
    </source>
</evidence>
<keyword evidence="7 11" id="KW-1133">Transmembrane helix</keyword>
<protein>
    <recommendedName>
        <fullName evidence="2">chitin synthase</fullName>
        <ecNumber evidence="2">2.4.1.16</ecNumber>
    </recommendedName>
</protein>
<keyword evidence="14" id="KW-1185">Reference proteome</keyword>
<dbReference type="PANTHER" id="PTHR22914:SF16">
    <property type="entry name" value="CHITIN SYNTHASE 3"/>
    <property type="match status" value="1"/>
</dbReference>
<keyword evidence="5" id="KW-0808">Transferase</keyword>
<dbReference type="OMA" id="GCMASDI"/>
<dbReference type="EC" id="2.4.1.16" evidence="2"/>
<feature type="transmembrane region" description="Helical" evidence="11">
    <location>
        <begin position="226"/>
        <end position="245"/>
    </location>
</feature>
<gene>
    <name evidence="13" type="primary">ABSGL_04269.1 scaffold 5264</name>
</gene>
<accession>A0A163JDV8</accession>
<feature type="transmembrane region" description="Helical" evidence="11">
    <location>
        <begin position="1069"/>
        <end position="1095"/>
    </location>
</feature>
<evidence type="ECO:0000256" key="3">
    <source>
        <dbReference type="ARBA" id="ARBA00022475"/>
    </source>
</evidence>
<dbReference type="GO" id="GO:0006031">
    <property type="term" value="P:chitin biosynthetic process"/>
    <property type="evidence" value="ECO:0007669"/>
    <property type="project" value="TreeGrafter"/>
</dbReference>
<feature type="region of interest" description="Disordered" evidence="10">
    <location>
        <begin position="1"/>
        <end position="140"/>
    </location>
</feature>
<dbReference type="GO" id="GO:0030428">
    <property type="term" value="C:cell septum"/>
    <property type="evidence" value="ECO:0007669"/>
    <property type="project" value="TreeGrafter"/>
</dbReference>
<feature type="compositionally biased region" description="Low complexity" evidence="10">
    <location>
        <begin position="1222"/>
        <end position="1239"/>
    </location>
</feature>
<dbReference type="GO" id="GO:0004100">
    <property type="term" value="F:chitin synthase activity"/>
    <property type="evidence" value="ECO:0007669"/>
    <property type="project" value="UniProtKB-EC"/>
</dbReference>
<dbReference type="InterPro" id="IPR029044">
    <property type="entry name" value="Nucleotide-diphossugar_trans"/>
</dbReference>
<dbReference type="InParanoid" id="A0A163JDV8"/>
<evidence type="ECO:0000256" key="1">
    <source>
        <dbReference type="ARBA" id="ARBA00004651"/>
    </source>
</evidence>
<feature type="region of interest" description="Disordered" evidence="10">
    <location>
        <begin position="1198"/>
        <end position="1276"/>
    </location>
</feature>
<evidence type="ECO:0000256" key="6">
    <source>
        <dbReference type="ARBA" id="ARBA00022692"/>
    </source>
</evidence>
<evidence type="ECO:0000313" key="13">
    <source>
        <dbReference type="EMBL" id="SAL98713.1"/>
    </source>
</evidence>
<keyword evidence="3" id="KW-1003">Cell membrane</keyword>
<feature type="compositionally biased region" description="Basic and acidic residues" evidence="10">
    <location>
        <begin position="73"/>
        <end position="84"/>
    </location>
</feature>
<name>A0A163JDV8_ABSGL</name>
<comment type="subcellular location">
    <subcellularLocation>
        <location evidence="1">Cell membrane</location>
        <topology evidence="1">Multi-pass membrane protein</topology>
    </subcellularLocation>
</comment>
<dbReference type="AlphaFoldDB" id="A0A163JDV8"/>
<feature type="transmembrane region" description="Helical" evidence="11">
    <location>
        <begin position="1020"/>
        <end position="1039"/>
    </location>
</feature>
<dbReference type="Proteomes" id="UP000078561">
    <property type="component" value="Unassembled WGS sequence"/>
</dbReference>
<dbReference type="Pfam" id="PF03142">
    <property type="entry name" value="Chitin_synth_2"/>
    <property type="match status" value="2"/>
</dbReference>
<evidence type="ECO:0000313" key="14">
    <source>
        <dbReference type="Proteomes" id="UP000078561"/>
    </source>
</evidence>
<dbReference type="InterPro" id="IPR054295">
    <property type="entry name" value="CHS4-like_dom"/>
</dbReference>
<feature type="region of interest" description="Disordered" evidence="10">
    <location>
        <begin position="163"/>
        <end position="182"/>
    </location>
</feature>
<dbReference type="InterPro" id="IPR004835">
    <property type="entry name" value="Chitin_synth"/>
</dbReference>
<keyword evidence="9" id="KW-0325">Glycoprotein</keyword>
<keyword evidence="4" id="KW-0328">Glycosyltransferase</keyword>
<feature type="compositionally biased region" description="Polar residues" evidence="10">
    <location>
        <begin position="1210"/>
        <end position="1221"/>
    </location>
</feature>
<keyword evidence="6 11" id="KW-0812">Transmembrane</keyword>
<feature type="domain" description="Chitin synthase 4-like" evidence="12">
    <location>
        <begin position="392"/>
        <end position="478"/>
    </location>
</feature>
<dbReference type="GO" id="GO:0005886">
    <property type="term" value="C:plasma membrane"/>
    <property type="evidence" value="ECO:0007669"/>
    <property type="project" value="UniProtKB-SubCell"/>
</dbReference>
<feature type="transmembrane region" description="Helical" evidence="11">
    <location>
        <begin position="1046"/>
        <end position="1063"/>
    </location>
</feature>
<evidence type="ECO:0000256" key="9">
    <source>
        <dbReference type="ARBA" id="ARBA00023180"/>
    </source>
</evidence>
<dbReference type="SUPFAM" id="SSF53448">
    <property type="entry name" value="Nucleotide-diphospho-sugar transferases"/>
    <property type="match status" value="1"/>
</dbReference>
<sequence>MARPVSTQKASYQPALNRELSFSSSSDMEEAIGLPAMSSGGIPYNNNDDDNRQEQQGKQQQQQQTPKRTKSLVRPERERIDKTHRQYHYRQAANKQDPDKVAPSTTGHLPARSVERQATTTDHRGLGGGDASTTLIGTSTDVTGADSTGLLLRRGKSILGREEKQTWEEDEASDTVDSDKDNKRKWPSPWYAYCLLITLCIPKPMLRCAGIPDGPAQSAWREKIGLVSLIILVMAFVGFLTFGFTQAVCPIPPTSVHGGEVSNGYLIIHGWAYMLSDWNGHPAIPGVTEDSKTNVLYPPLNGGGMDASFLFQQQVDTSACKNVLTSKQGDQSVYFPCQLFSPNSTVPPPSSQFSNHTSCHISATATQQFNAFYNDGVPKTNDGGGFNKAARVYYNWEDLTQENQYMAYNGDVLNLKLLQSLPSEYFGTLQGGLIQSIINNGSEFAGKDMTTSIQGYRQPDSRWEEEAACLQSLIKIGSIDTFSIGCIASDIVLYVSLVVILAVIFIKFSMAVIFGWFLSWKLGHFNEDKDYAARMRREAEIENWTRNMDASAPYAALQPNNPYNNKKQNRKTLLPQTSRYTKPEHGMHHFDINGMGGGSPSSVSVAALANNSSTWNPSAPNPPFMSRSSMISLPNGFGSNRPNSAFFGSNRPNSAFFGGASSPRLSYYENASRNRLSALSTPRLSSASLSLSSGGESNNSGSLKCPLPVSPFANPQPPADFMPFNFVLAPTICLVTCYSEGEDGIRTTLDSVAVSDYPNSHKLLLVICDGIITGHGNSKSTPEVCVDMMRDLIVPADQVEAYPYIAIADGQKKNNMAKVYAGFYKFDDTTVDPSLQQRVPMITIVKCGTPEEAATAGKPGNRGKRDSQMVLMQFMQKVIFDERMTRMEYELFNSFWQISNLPADAFELCLMVDADTKLYPDALTRLVSCAVKDPSISGLCDRYLSTLMLKTFPNRKMMFVPQAVCKTVVPDTFMVLLSQRRRWINSTIHNLMELLFVNDLCGTFCFSMQFVVFIDLVGTLALPAAITFTLYLIICALIGRPSVISLILLALILGLPGVLIMMTSRKIVYVGWMLLYLISLPVWNFVLPMYAYWHFDDFSWGDTRKVEGEQKGGGHGDKEGEFDASVFTMKRWHEFERERRIQYAIDHQLPAPRFMERPRSEAFRDSMMILRRPRQGSLNSNESDWPLAHMAVVPAGMLDTPSPSSSPSSYFNGASASRTIPSNHSGNNSSTNSNNTSSNVPSKMRHELQEDLVEEVPLSDMHHHHHDNPPPSPPSK</sequence>
<reference evidence="13" key="1">
    <citation type="submission" date="2016-04" db="EMBL/GenBank/DDBJ databases">
        <authorList>
            <person name="Evans L.H."/>
            <person name="Alamgir A."/>
            <person name="Owens N."/>
            <person name="Weber N.D."/>
            <person name="Virtaneva K."/>
            <person name="Barbian K."/>
            <person name="Babar A."/>
            <person name="Rosenke K."/>
        </authorList>
    </citation>
    <scope>NUCLEOTIDE SEQUENCE [LARGE SCALE GENOMIC DNA]</scope>
    <source>
        <strain evidence="13">CBS 101.48</strain>
    </source>
</reference>
<proteinExistence type="predicted"/>
<dbReference type="PANTHER" id="PTHR22914">
    <property type="entry name" value="CHITIN SYNTHASE"/>
    <property type="match status" value="1"/>
</dbReference>
<organism evidence="13">
    <name type="scientific">Absidia glauca</name>
    <name type="common">Pin mould</name>
    <dbReference type="NCBI Taxonomy" id="4829"/>
    <lineage>
        <taxon>Eukaryota</taxon>
        <taxon>Fungi</taxon>
        <taxon>Fungi incertae sedis</taxon>
        <taxon>Mucoromycota</taxon>
        <taxon>Mucoromycotina</taxon>
        <taxon>Mucoromycetes</taxon>
        <taxon>Mucorales</taxon>
        <taxon>Cunninghamellaceae</taxon>
        <taxon>Absidia</taxon>
    </lineage>
</organism>
<evidence type="ECO:0000256" key="10">
    <source>
        <dbReference type="SAM" id="MobiDB-lite"/>
    </source>
</evidence>
<evidence type="ECO:0000259" key="12">
    <source>
        <dbReference type="Pfam" id="PF22997"/>
    </source>
</evidence>
<dbReference type="OrthoDB" id="370884at2759"/>
<dbReference type="STRING" id="4829.A0A163JDV8"/>
<feature type="compositionally biased region" description="Polar residues" evidence="10">
    <location>
        <begin position="1"/>
        <end position="11"/>
    </location>
</feature>
<dbReference type="EMBL" id="LT552303">
    <property type="protein sequence ID" value="SAL98713.1"/>
    <property type="molecule type" value="Genomic_DNA"/>
</dbReference>
<dbReference type="Pfam" id="PF22997">
    <property type="entry name" value="CHS4"/>
    <property type="match status" value="1"/>
</dbReference>
<evidence type="ECO:0000256" key="4">
    <source>
        <dbReference type="ARBA" id="ARBA00022676"/>
    </source>
</evidence>
<feature type="transmembrane region" description="Helical" evidence="11">
    <location>
        <begin position="491"/>
        <end position="518"/>
    </location>
</feature>
<keyword evidence="8 11" id="KW-0472">Membrane</keyword>
<feature type="compositionally biased region" description="Polar residues" evidence="10">
    <location>
        <begin position="131"/>
        <end position="140"/>
    </location>
</feature>
<feature type="transmembrane region" description="Helical" evidence="11">
    <location>
        <begin position="190"/>
        <end position="206"/>
    </location>
</feature>
<evidence type="ECO:0000256" key="7">
    <source>
        <dbReference type="ARBA" id="ARBA00022989"/>
    </source>
</evidence>